<evidence type="ECO:0000256" key="2">
    <source>
        <dbReference type="SAM" id="SignalP"/>
    </source>
</evidence>
<keyword evidence="4" id="KW-1185">Reference proteome</keyword>
<evidence type="ECO:0000313" key="3">
    <source>
        <dbReference type="EMBL" id="PMC64770.1"/>
    </source>
</evidence>
<proteinExistence type="predicted"/>
<organism evidence="3 4">
    <name type="scientific">Corynebacterium tuscaniense</name>
    <dbReference type="NCBI Taxonomy" id="302449"/>
    <lineage>
        <taxon>Bacteria</taxon>
        <taxon>Bacillati</taxon>
        <taxon>Actinomycetota</taxon>
        <taxon>Actinomycetes</taxon>
        <taxon>Mycobacteriales</taxon>
        <taxon>Corynebacteriaceae</taxon>
        <taxon>Corynebacterium</taxon>
    </lineage>
</organism>
<dbReference type="RefSeq" id="WP_102723591.1">
    <property type="nucleotide sequence ID" value="NZ_PNHG01000004.1"/>
</dbReference>
<evidence type="ECO:0000256" key="1">
    <source>
        <dbReference type="SAM" id="MobiDB-lite"/>
    </source>
</evidence>
<feature type="region of interest" description="Disordered" evidence="1">
    <location>
        <begin position="460"/>
        <end position="485"/>
    </location>
</feature>
<gene>
    <name evidence="3" type="ORF">CJ203_03685</name>
</gene>
<reference evidence="3 4" key="1">
    <citation type="submission" date="2017-09" db="EMBL/GenBank/DDBJ databases">
        <title>Bacterial strain isolated from the female urinary microbiota.</title>
        <authorList>
            <person name="Thomas-White K."/>
            <person name="Kumar N."/>
            <person name="Forster S."/>
            <person name="Putonti C."/>
            <person name="Lawley T."/>
            <person name="Wolfe A.J."/>
        </authorList>
    </citation>
    <scope>NUCLEOTIDE SEQUENCE [LARGE SCALE GENOMIC DNA]</scope>
    <source>
        <strain evidence="3 4">UMB0792</strain>
    </source>
</reference>
<feature type="compositionally biased region" description="Low complexity" evidence="1">
    <location>
        <begin position="464"/>
        <end position="485"/>
    </location>
</feature>
<accession>A0A2N6T633</accession>
<keyword evidence="2" id="KW-0732">Signal</keyword>
<dbReference type="AlphaFoldDB" id="A0A2N6T633"/>
<sequence>MALGSTKKFTLGALSVVALAGAGGAGLTYALTDAPDPAQFVVEVGQAPTVTIDDPQDVLSPEDEARMLRDAERLDHPAVVKELHYLVFATNHENVLDSVEEYVRDTYPELIGNASNDDDRFADGTAIIGVGLDPRQAFAYYGDDVAAQLQVDYGQRDEEVLDAMKPGVRDGNIPAGLFAAAKTAFDVEAAEEYGFDQAKGDRDGLAIGGGMGAVGVGTFIAVGTGVSRWSRRRKLEQAHEDYKAVTGEYAALSGRLDEVDIRANSLSSAFADAEMRKQWAEVRDRFLGYHETVSGAGGIGDIDMTNDKQVLKNSKKLREAAESVEHVSNAENNINRMFNIDNGDAATRRTSLTDLREDVMAARVGVKNNQLNYELGQLLESINWLDANPTAPNFMDEFVRVLGDYRLLLEQVKKEEFSDVKEYEPLRRPAVYDRDYYYFPGYVTYASMSSWHDSNVRAHEQAQSSSTSPGVSSSGFSASGSSSSF</sequence>
<name>A0A2N6T633_9CORY</name>
<feature type="chain" id="PRO_5039244784" evidence="2">
    <location>
        <begin position="21"/>
        <end position="485"/>
    </location>
</feature>
<protein>
    <submittedName>
        <fullName evidence="3">DUF5129 domain-containing protein</fullName>
    </submittedName>
</protein>
<comment type="caution">
    <text evidence="3">The sequence shown here is derived from an EMBL/GenBank/DDBJ whole genome shotgun (WGS) entry which is preliminary data.</text>
</comment>
<dbReference type="EMBL" id="PNHG01000004">
    <property type="protein sequence ID" value="PMC64770.1"/>
    <property type="molecule type" value="Genomic_DNA"/>
</dbReference>
<dbReference type="Proteomes" id="UP000235836">
    <property type="component" value="Unassembled WGS sequence"/>
</dbReference>
<evidence type="ECO:0000313" key="4">
    <source>
        <dbReference type="Proteomes" id="UP000235836"/>
    </source>
</evidence>
<feature type="signal peptide" evidence="2">
    <location>
        <begin position="1"/>
        <end position="20"/>
    </location>
</feature>